<dbReference type="Pfam" id="PF04219">
    <property type="entry name" value="DUF413"/>
    <property type="match status" value="1"/>
</dbReference>
<accession>A0A1M5JFT1</accession>
<protein>
    <recommendedName>
        <fullName evidence="2">Macrodomain Ori protein</fullName>
    </recommendedName>
</protein>
<evidence type="ECO:0000256" key="2">
    <source>
        <dbReference type="ARBA" id="ARBA00093628"/>
    </source>
</evidence>
<dbReference type="InterPro" id="IPR007335">
    <property type="entry name" value="DUF413"/>
</dbReference>
<evidence type="ECO:0000313" key="3">
    <source>
        <dbReference type="EMBL" id="SHG38893.1"/>
    </source>
</evidence>
<dbReference type="Proteomes" id="UP000184520">
    <property type="component" value="Unassembled WGS sequence"/>
</dbReference>
<comment type="similarity">
    <text evidence="1">Belongs to the MaoP family.</text>
</comment>
<dbReference type="STRING" id="634436.SAMN05216361_2057"/>
<proteinExistence type="inferred from homology"/>
<organism evidence="3 4">
    <name type="scientific">Marisediminitalea aggregata</name>
    <dbReference type="NCBI Taxonomy" id="634436"/>
    <lineage>
        <taxon>Bacteria</taxon>
        <taxon>Pseudomonadati</taxon>
        <taxon>Pseudomonadota</taxon>
        <taxon>Gammaproteobacteria</taxon>
        <taxon>Alteromonadales</taxon>
        <taxon>Alteromonadaceae</taxon>
        <taxon>Marisediminitalea</taxon>
    </lineage>
</organism>
<evidence type="ECO:0000256" key="1">
    <source>
        <dbReference type="ARBA" id="ARBA00093464"/>
    </source>
</evidence>
<reference evidence="4" key="1">
    <citation type="submission" date="2016-11" db="EMBL/GenBank/DDBJ databases">
        <authorList>
            <person name="Varghese N."/>
            <person name="Submissions S."/>
        </authorList>
    </citation>
    <scope>NUCLEOTIDE SEQUENCE [LARGE SCALE GENOMIC DNA]</scope>
    <source>
        <strain evidence="4">CGMCC 1.8995</strain>
    </source>
</reference>
<dbReference type="RefSeq" id="WP_073321932.1">
    <property type="nucleotide sequence ID" value="NZ_FQWD01000003.1"/>
</dbReference>
<dbReference type="EMBL" id="FQWD01000003">
    <property type="protein sequence ID" value="SHG38893.1"/>
    <property type="molecule type" value="Genomic_DNA"/>
</dbReference>
<gene>
    <name evidence="3" type="ORF">SAMN05216361_2057</name>
</gene>
<name>A0A1M5JFT1_9ALTE</name>
<evidence type="ECO:0000313" key="4">
    <source>
        <dbReference type="Proteomes" id="UP000184520"/>
    </source>
</evidence>
<sequence>MKTPDIRVPQKPFIDRQHFPYGFKKSGDFSITEANLLSQYGKTLAGLESGELTPETADETHFVAMLKGEEAAENSLEKAWLKYIKLARGRKQFYTLHSTASNQSDYDDDYSDDEFDVA</sequence>
<dbReference type="AlphaFoldDB" id="A0A1M5JFT1"/>
<dbReference type="OrthoDB" id="6400110at2"/>
<keyword evidence="4" id="KW-1185">Reference proteome</keyword>